<proteinExistence type="predicted"/>
<accession>A0A8H6G6D3</accession>
<dbReference type="PANTHER" id="PTHR12900">
    <property type="entry name" value="MITOTIC AND DNA DAMAGE CHECKPOINT PROTEIN HUS1"/>
    <property type="match status" value="1"/>
</dbReference>
<name>A0A8H6G6D3_9LECA</name>
<dbReference type="AlphaFoldDB" id="A0A8H6G6D3"/>
<dbReference type="EMBL" id="JACCJC010000001">
    <property type="protein sequence ID" value="KAF6241366.1"/>
    <property type="molecule type" value="Genomic_DNA"/>
</dbReference>
<feature type="region of interest" description="Disordered" evidence="3">
    <location>
        <begin position="266"/>
        <end position="289"/>
    </location>
</feature>
<evidence type="ECO:0000256" key="2">
    <source>
        <dbReference type="ARBA" id="ARBA00023242"/>
    </source>
</evidence>
<sequence length="457" mass="49640">MRFKASIRNIHTFTRLTASLSLLGKDVWLQLNNEQLRFTVVPEQGSQVWAVLAIDTIFETYTIQSAIENNTINLRIPLASLHRALRSALTASSASIRLTKKDNIPLLSLTIITNTLNSSRPPTSITTTTLNSDNAPFPVDDASNNNESLGDPNPGFFPHDRETTITQDIPVMVLAAATVASIHEPQCPQPDVHIMLPSLLQLKAISERFTKLALSTSTSATNRGRAPDALSSQSRLTLSANAHGVLRIGVETPGLKIESKWEGLTNPELDPEQVEGGEEGVRGHASTRMKEREGAEAWSVVRVEGRDWGRVLGVGRLGGRVIACFCHEHALILYVYLSGDDTESVLTSIRPAVHESGLLPLEAATLQSFSRWYSAIARYTSGASDLHPHASLTPVLAKAIPVVSLPICWPGFRNYKSKFSAALDLAHGATLAASLETPTLSETVYASASALPDMWRF</sequence>
<evidence type="ECO:0000256" key="1">
    <source>
        <dbReference type="ARBA" id="ARBA00004123"/>
    </source>
</evidence>
<dbReference type="RefSeq" id="XP_037170606.1">
    <property type="nucleotide sequence ID" value="XM_037302027.1"/>
</dbReference>
<dbReference type="InterPro" id="IPR007150">
    <property type="entry name" value="HUS1/Mec3"/>
</dbReference>
<feature type="region of interest" description="Disordered" evidence="3">
    <location>
        <begin position="129"/>
        <end position="151"/>
    </location>
</feature>
<evidence type="ECO:0000256" key="3">
    <source>
        <dbReference type="SAM" id="MobiDB-lite"/>
    </source>
</evidence>
<dbReference type="OrthoDB" id="419537at2759"/>
<keyword evidence="2" id="KW-0539">Nucleus</keyword>
<dbReference type="InterPro" id="IPR046938">
    <property type="entry name" value="DNA_clamp_sf"/>
</dbReference>
<dbReference type="GO" id="GO:0006289">
    <property type="term" value="P:nucleotide-excision repair"/>
    <property type="evidence" value="ECO:0007669"/>
    <property type="project" value="TreeGrafter"/>
</dbReference>
<dbReference type="Proteomes" id="UP000578531">
    <property type="component" value="Unassembled WGS sequence"/>
</dbReference>
<gene>
    <name evidence="4" type="ORF">HO173_000076</name>
</gene>
<dbReference type="PANTHER" id="PTHR12900:SF0">
    <property type="entry name" value="CHECKPOINT PROTEIN"/>
    <property type="match status" value="1"/>
</dbReference>
<dbReference type="Gene3D" id="3.70.10.10">
    <property type="match status" value="1"/>
</dbReference>
<comment type="subcellular location">
    <subcellularLocation>
        <location evidence="1">Nucleus</location>
    </subcellularLocation>
</comment>
<dbReference type="GO" id="GO:0000723">
    <property type="term" value="P:telomere maintenance"/>
    <property type="evidence" value="ECO:0007669"/>
    <property type="project" value="TreeGrafter"/>
</dbReference>
<keyword evidence="5" id="KW-1185">Reference proteome</keyword>
<organism evidence="4 5">
    <name type="scientific">Letharia columbiana</name>
    <dbReference type="NCBI Taxonomy" id="112416"/>
    <lineage>
        <taxon>Eukaryota</taxon>
        <taxon>Fungi</taxon>
        <taxon>Dikarya</taxon>
        <taxon>Ascomycota</taxon>
        <taxon>Pezizomycotina</taxon>
        <taxon>Lecanoromycetes</taxon>
        <taxon>OSLEUM clade</taxon>
        <taxon>Lecanoromycetidae</taxon>
        <taxon>Lecanorales</taxon>
        <taxon>Lecanorineae</taxon>
        <taxon>Parmeliaceae</taxon>
        <taxon>Letharia</taxon>
    </lineage>
</organism>
<dbReference type="GO" id="GO:0033314">
    <property type="term" value="P:mitotic DNA replication checkpoint signaling"/>
    <property type="evidence" value="ECO:0007669"/>
    <property type="project" value="TreeGrafter"/>
</dbReference>
<protein>
    <recommendedName>
        <fullName evidence="6">Checkpoint protein</fullName>
    </recommendedName>
</protein>
<dbReference type="GO" id="GO:0035861">
    <property type="term" value="C:site of double-strand break"/>
    <property type="evidence" value="ECO:0007669"/>
    <property type="project" value="TreeGrafter"/>
</dbReference>
<dbReference type="GO" id="GO:0031573">
    <property type="term" value="P:mitotic intra-S DNA damage checkpoint signaling"/>
    <property type="evidence" value="ECO:0007669"/>
    <property type="project" value="TreeGrafter"/>
</dbReference>
<evidence type="ECO:0000313" key="5">
    <source>
        <dbReference type="Proteomes" id="UP000578531"/>
    </source>
</evidence>
<dbReference type="GO" id="GO:0030896">
    <property type="term" value="C:checkpoint clamp complex"/>
    <property type="evidence" value="ECO:0007669"/>
    <property type="project" value="InterPro"/>
</dbReference>
<dbReference type="GO" id="GO:0000724">
    <property type="term" value="P:double-strand break repair via homologous recombination"/>
    <property type="evidence" value="ECO:0007669"/>
    <property type="project" value="TreeGrafter"/>
</dbReference>
<dbReference type="GeneID" id="59281756"/>
<dbReference type="SUPFAM" id="SSF55979">
    <property type="entry name" value="DNA clamp"/>
    <property type="match status" value="1"/>
</dbReference>
<evidence type="ECO:0008006" key="6">
    <source>
        <dbReference type="Google" id="ProtNLM"/>
    </source>
</evidence>
<dbReference type="GO" id="GO:0044778">
    <property type="term" value="P:meiotic DNA integrity checkpoint signaling"/>
    <property type="evidence" value="ECO:0007669"/>
    <property type="project" value="TreeGrafter"/>
</dbReference>
<reference evidence="4 5" key="1">
    <citation type="journal article" date="2020" name="Genomics">
        <title>Complete, high-quality genomes from long-read metagenomic sequencing of two wolf lichen thalli reveals enigmatic genome architecture.</title>
        <authorList>
            <person name="McKenzie S.K."/>
            <person name="Walston R.F."/>
            <person name="Allen J.L."/>
        </authorList>
    </citation>
    <scope>NUCLEOTIDE SEQUENCE [LARGE SCALE GENOMIC DNA]</scope>
    <source>
        <strain evidence="4">WasteWater2</strain>
    </source>
</reference>
<feature type="compositionally biased region" description="Acidic residues" evidence="3">
    <location>
        <begin position="269"/>
        <end position="278"/>
    </location>
</feature>
<evidence type="ECO:0000313" key="4">
    <source>
        <dbReference type="EMBL" id="KAF6241366.1"/>
    </source>
</evidence>
<comment type="caution">
    <text evidence="4">The sequence shown here is derived from an EMBL/GenBank/DDBJ whole genome shotgun (WGS) entry which is preliminary data.</text>
</comment>
<dbReference type="Pfam" id="PF04005">
    <property type="entry name" value="Hus1"/>
    <property type="match status" value="1"/>
</dbReference>